<dbReference type="Proteomes" id="UP001213979">
    <property type="component" value="Unassembled WGS sequence"/>
</dbReference>
<name>A0ABT5W6K6_9BACL</name>
<proteinExistence type="predicted"/>
<accession>A0ABT5W6K6</accession>
<keyword evidence="2" id="KW-1185">Reference proteome</keyword>
<comment type="caution">
    <text evidence="1">The sequence shown here is derived from an EMBL/GenBank/DDBJ whole genome shotgun (WGS) entry which is preliminary data.</text>
</comment>
<evidence type="ECO:0000313" key="2">
    <source>
        <dbReference type="Proteomes" id="UP001213979"/>
    </source>
</evidence>
<reference evidence="1 2" key="1">
    <citation type="submission" date="2023-01" db="EMBL/GenBank/DDBJ databases">
        <title>Genome-based reclassification of Anoxybacillus geothermalis as a later heterotypic synonym of Anoxybacillus rupiensis.</title>
        <authorList>
            <person name="Inan Bektas K."/>
            <person name="Canakci S."/>
            <person name="Belduz A.A."/>
            <person name="Guler H.H."/>
        </authorList>
    </citation>
    <scope>NUCLEOTIDE SEQUENCE [LARGE SCALE GENOMIC DNA]</scope>
    <source>
        <strain evidence="1 2">DSM 17127</strain>
    </source>
</reference>
<protein>
    <submittedName>
        <fullName evidence="1">Uncharacterized protein</fullName>
    </submittedName>
</protein>
<sequence>MKFAVFSDGRTTQQCRLQPSSFTSKQLVNRRSAMLWRSRADRRLAFQAWIFTHNIRSY</sequence>
<dbReference type="EMBL" id="JAQOTG010000008">
    <property type="protein sequence ID" value="MDE8564175.1"/>
    <property type="molecule type" value="Genomic_DNA"/>
</dbReference>
<evidence type="ECO:0000313" key="1">
    <source>
        <dbReference type="EMBL" id="MDE8564175.1"/>
    </source>
</evidence>
<gene>
    <name evidence="1" type="ORF">PNH38_09765</name>
</gene>
<organism evidence="1 2">
    <name type="scientific">Anoxybacteroides rupiense</name>
    <dbReference type="NCBI Taxonomy" id="311460"/>
    <lineage>
        <taxon>Bacteria</taxon>
        <taxon>Bacillati</taxon>
        <taxon>Bacillota</taxon>
        <taxon>Bacilli</taxon>
        <taxon>Bacillales</taxon>
        <taxon>Anoxybacillaceae</taxon>
        <taxon>Anoxybacteroides</taxon>
    </lineage>
</organism>